<dbReference type="PANTHER" id="PTHR39196:SF1">
    <property type="entry name" value="PRIMOSOME, DNAD SUBUNIT"/>
    <property type="match status" value="1"/>
</dbReference>
<dbReference type="InterPro" id="IPR025400">
    <property type="entry name" value="Lin1244/Lin1753-like_N"/>
</dbReference>
<organism evidence="1 2">
    <name type="scientific">Capnocytophaga canimorsus</name>
    <dbReference type="NCBI Taxonomy" id="28188"/>
    <lineage>
        <taxon>Bacteria</taxon>
        <taxon>Pseudomonadati</taxon>
        <taxon>Bacteroidota</taxon>
        <taxon>Flavobacteriia</taxon>
        <taxon>Flavobacteriales</taxon>
        <taxon>Flavobacteriaceae</taxon>
        <taxon>Capnocytophaga</taxon>
    </lineage>
</organism>
<name>A0A0B7HLN8_9FLAO</name>
<dbReference type="AlphaFoldDB" id="A0A0B7HLN8"/>
<evidence type="ECO:0000313" key="2">
    <source>
        <dbReference type="Proteomes" id="UP000044026"/>
    </source>
</evidence>
<dbReference type="Proteomes" id="UP000044026">
    <property type="component" value="Unassembled WGS sequence"/>
</dbReference>
<sequence>MARPNKQGLDYFPLDVGVFEDEKMLAISGEFAVKGEIIVLRLLCEIYRNGYFVEFSELLKNKLARLGGLSGGLIEEVVKQLVKYGFFDGSLFSEYNILTSKNIQKTYLEATKRRKEIDISQFWLLNGVNANINNTSSGVNVNINLNSLNIWQELKSIHFNFTK</sequence>
<dbReference type="EMBL" id="CDOE01000077">
    <property type="protein sequence ID" value="CEN40661.1"/>
    <property type="molecule type" value="Genomic_DNA"/>
</dbReference>
<dbReference type="RefSeq" id="WP_052456183.1">
    <property type="nucleotide sequence ID" value="NZ_CP022382.1"/>
</dbReference>
<proteinExistence type="predicted"/>
<reference evidence="1 2" key="1">
    <citation type="submission" date="2015-01" db="EMBL/GenBank/DDBJ databases">
        <authorList>
            <person name="Xiang T."/>
            <person name="Song Y."/>
            <person name="Huang L."/>
            <person name="Wang B."/>
            <person name="Wu P."/>
        </authorList>
    </citation>
    <scope>NUCLEOTIDE SEQUENCE [LARGE SCALE GENOMIC DNA]</scope>
    <source>
        <strain evidence="1 2">Cc12</strain>
    </source>
</reference>
<gene>
    <name evidence="1" type="ORF">CCAN12_790071</name>
</gene>
<accession>A0A0B7HLN8</accession>
<dbReference type="PANTHER" id="PTHR39196">
    <property type="entry name" value="PRIMOSOME, DNAD SUBUNIT"/>
    <property type="match status" value="1"/>
</dbReference>
<dbReference type="Pfam" id="PF14297">
    <property type="entry name" value="Lin1244_N"/>
    <property type="match status" value="1"/>
</dbReference>
<dbReference type="GeneID" id="69580053"/>
<evidence type="ECO:0000313" key="1">
    <source>
        <dbReference type="EMBL" id="CEN40661.1"/>
    </source>
</evidence>
<protein>
    <submittedName>
        <fullName evidence="1">Uncharacterized protein</fullName>
    </submittedName>
</protein>